<evidence type="ECO:0000256" key="9">
    <source>
        <dbReference type="RuleBase" id="RU003624"/>
    </source>
</evidence>
<evidence type="ECO:0000313" key="13">
    <source>
        <dbReference type="Proteomes" id="UP000824247"/>
    </source>
</evidence>
<reference evidence="12" key="2">
    <citation type="submission" date="2021-04" db="EMBL/GenBank/DDBJ databases">
        <authorList>
            <person name="Gilroy R."/>
        </authorList>
    </citation>
    <scope>NUCLEOTIDE SEQUENCE</scope>
    <source>
        <strain evidence="12">A5-1222</strain>
    </source>
</reference>
<dbReference type="InterPro" id="IPR009019">
    <property type="entry name" value="KH_sf_prok-type"/>
</dbReference>
<evidence type="ECO:0000256" key="6">
    <source>
        <dbReference type="ARBA" id="ARBA00024998"/>
    </source>
</evidence>
<evidence type="ECO:0000256" key="2">
    <source>
        <dbReference type="ARBA" id="ARBA00022730"/>
    </source>
</evidence>
<dbReference type="Proteomes" id="UP000824247">
    <property type="component" value="Unassembled WGS sequence"/>
</dbReference>
<dbReference type="FunFam" id="3.30.300.20:FF:000001">
    <property type="entry name" value="30S ribosomal protein S3"/>
    <property type="match status" value="1"/>
</dbReference>
<proteinExistence type="inferred from homology"/>
<dbReference type="InterPro" id="IPR057258">
    <property type="entry name" value="Ribosomal_uS3"/>
</dbReference>
<dbReference type="GO" id="GO:0003729">
    <property type="term" value="F:mRNA binding"/>
    <property type="evidence" value="ECO:0007669"/>
    <property type="project" value="UniProtKB-UniRule"/>
</dbReference>
<dbReference type="InterPro" id="IPR015946">
    <property type="entry name" value="KH_dom-like_a/b"/>
</dbReference>
<comment type="caution">
    <text evidence="12">The sequence shown here is derived from an EMBL/GenBank/DDBJ whole genome shotgun (WGS) entry which is preliminary data.</text>
</comment>
<dbReference type="HAMAP" id="MF_01309_B">
    <property type="entry name" value="Ribosomal_uS3_B"/>
    <property type="match status" value="1"/>
</dbReference>
<dbReference type="PROSITE" id="PS50823">
    <property type="entry name" value="KH_TYPE_2"/>
    <property type="match status" value="1"/>
</dbReference>
<reference evidence="12" key="1">
    <citation type="journal article" date="2021" name="PeerJ">
        <title>Extensive microbial diversity within the chicken gut microbiome revealed by metagenomics and culture.</title>
        <authorList>
            <person name="Gilroy R."/>
            <person name="Ravi A."/>
            <person name="Getino M."/>
            <person name="Pursley I."/>
            <person name="Horton D.L."/>
            <person name="Alikhan N.F."/>
            <person name="Baker D."/>
            <person name="Gharbi K."/>
            <person name="Hall N."/>
            <person name="Watson M."/>
            <person name="Adriaenssens E.M."/>
            <person name="Foster-Nyarko E."/>
            <person name="Jarju S."/>
            <person name="Secka A."/>
            <person name="Antonio M."/>
            <person name="Oren A."/>
            <person name="Chaudhuri R.R."/>
            <person name="La Ragione R."/>
            <person name="Hildebrand F."/>
            <person name="Pallen M.J."/>
        </authorList>
    </citation>
    <scope>NUCLEOTIDE SEQUENCE</scope>
    <source>
        <strain evidence="12">A5-1222</strain>
    </source>
</reference>
<evidence type="ECO:0000256" key="3">
    <source>
        <dbReference type="ARBA" id="ARBA00022884"/>
    </source>
</evidence>
<dbReference type="Gene3D" id="3.30.300.20">
    <property type="match status" value="1"/>
</dbReference>
<comment type="similarity">
    <text evidence="1 8 9">Belongs to the universal ribosomal protein uS3 family.</text>
</comment>
<dbReference type="Pfam" id="PF00189">
    <property type="entry name" value="Ribosomal_S3_C"/>
    <property type="match status" value="1"/>
</dbReference>
<dbReference type="EMBL" id="JAHLFM010000028">
    <property type="protein sequence ID" value="MBU3830898.1"/>
    <property type="molecule type" value="Genomic_DNA"/>
</dbReference>
<feature type="compositionally biased region" description="Low complexity" evidence="10">
    <location>
        <begin position="234"/>
        <end position="248"/>
    </location>
</feature>
<evidence type="ECO:0000256" key="10">
    <source>
        <dbReference type="SAM" id="MobiDB-lite"/>
    </source>
</evidence>
<keyword evidence="5 8" id="KW-0687">Ribonucleoprotein</keyword>
<dbReference type="PANTHER" id="PTHR11760:SF19">
    <property type="entry name" value="SMALL RIBOSOMAL SUBUNIT PROTEIN US3C"/>
    <property type="match status" value="1"/>
</dbReference>
<dbReference type="SUPFAM" id="SSF54814">
    <property type="entry name" value="Prokaryotic type KH domain (KH-domain type II)"/>
    <property type="match status" value="1"/>
</dbReference>
<accession>A0A9E2NW36</accession>
<dbReference type="InterPro" id="IPR018280">
    <property type="entry name" value="Ribosomal_uS3_CS"/>
</dbReference>
<dbReference type="GO" id="GO:0022627">
    <property type="term" value="C:cytosolic small ribosomal subunit"/>
    <property type="evidence" value="ECO:0007669"/>
    <property type="project" value="TreeGrafter"/>
</dbReference>
<dbReference type="AlphaFoldDB" id="A0A9E2NW36"/>
<evidence type="ECO:0000256" key="7">
    <source>
        <dbReference type="ARBA" id="ARBA00035257"/>
    </source>
</evidence>
<dbReference type="GO" id="GO:0019843">
    <property type="term" value="F:rRNA binding"/>
    <property type="evidence" value="ECO:0007669"/>
    <property type="project" value="UniProtKB-UniRule"/>
</dbReference>
<evidence type="ECO:0000259" key="11">
    <source>
        <dbReference type="PROSITE" id="PS50823"/>
    </source>
</evidence>
<dbReference type="PANTHER" id="PTHR11760">
    <property type="entry name" value="30S/40S RIBOSOMAL PROTEIN S3"/>
    <property type="match status" value="1"/>
</dbReference>
<comment type="function">
    <text evidence="6 8">Binds the lower part of the 30S subunit head. Binds mRNA in the 70S ribosome, positioning it for translation.</text>
</comment>
<dbReference type="InterPro" id="IPR004044">
    <property type="entry name" value="KH_dom_type_2"/>
</dbReference>
<comment type="subunit">
    <text evidence="8">Part of the 30S ribosomal subunit. Forms a tight complex with proteins S10 and S14.</text>
</comment>
<dbReference type="PROSITE" id="PS00548">
    <property type="entry name" value="RIBOSOMAL_S3"/>
    <property type="match status" value="1"/>
</dbReference>
<feature type="domain" description="KH type-2" evidence="11">
    <location>
        <begin position="40"/>
        <end position="108"/>
    </location>
</feature>
<dbReference type="CDD" id="cd02412">
    <property type="entry name" value="KH-II_30S_S3"/>
    <property type="match status" value="1"/>
</dbReference>
<dbReference type="SUPFAM" id="SSF54821">
    <property type="entry name" value="Ribosomal protein S3 C-terminal domain"/>
    <property type="match status" value="1"/>
</dbReference>
<evidence type="ECO:0000256" key="4">
    <source>
        <dbReference type="ARBA" id="ARBA00022980"/>
    </source>
</evidence>
<dbReference type="GO" id="GO:0006412">
    <property type="term" value="P:translation"/>
    <property type="evidence" value="ECO:0007669"/>
    <property type="project" value="UniProtKB-UniRule"/>
</dbReference>
<dbReference type="Pfam" id="PF07650">
    <property type="entry name" value="KH_2"/>
    <property type="match status" value="1"/>
</dbReference>
<feature type="region of interest" description="Disordered" evidence="10">
    <location>
        <begin position="220"/>
        <end position="255"/>
    </location>
</feature>
<name>A0A9E2NW36_9BACT</name>
<dbReference type="Gene3D" id="3.30.1140.32">
    <property type="entry name" value="Ribosomal protein S3, C-terminal domain"/>
    <property type="match status" value="1"/>
</dbReference>
<evidence type="ECO:0000256" key="1">
    <source>
        <dbReference type="ARBA" id="ARBA00010761"/>
    </source>
</evidence>
<evidence type="ECO:0000256" key="8">
    <source>
        <dbReference type="HAMAP-Rule" id="MF_01309"/>
    </source>
</evidence>
<keyword evidence="3 8" id="KW-0694">RNA-binding</keyword>
<evidence type="ECO:0000313" key="12">
    <source>
        <dbReference type="EMBL" id="MBU3830898.1"/>
    </source>
</evidence>
<organism evidence="12 13">
    <name type="scientific">Candidatus Ureaplasma intestinipullorum</name>
    <dbReference type="NCBI Taxonomy" id="2838770"/>
    <lineage>
        <taxon>Bacteria</taxon>
        <taxon>Bacillati</taxon>
        <taxon>Mycoplasmatota</taxon>
        <taxon>Mycoplasmoidales</taxon>
        <taxon>Mycoplasmoidaceae</taxon>
        <taxon>Ureaplasma</taxon>
    </lineage>
</organism>
<gene>
    <name evidence="8 12" type="primary">rpsC</name>
    <name evidence="12" type="ORF">H9897_01975</name>
</gene>
<keyword evidence="4 8" id="KW-0689">Ribosomal protein</keyword>
<dbReference type="GO" id="GO:0003735">
    <property type="term" value="F:structural constituent of ribosome"/>
    <property type="evidence" value="ECO:0007669"/>
    <property type="project" value="InterPro"/>
</dbReference>
<sequence length="255" mass="28700">MGSKVNPNGLRFGINKQWNSRWVAKNNLQAAQWIVEEDKIRNSLIKNYKNAKIDHIEIERMQQIITVFVYCSQPGIILGNENSELSKVILMINKIVGRNIKVNVNVIALENPDLSARIVAREIADAIENRVSFRNAQKAAIRKVLRAGAKGVKTHVSGRLGGVEMAREEGYSEGVVTLSTLRSDIDYALEEANTTYGIIGVKVWINRGEIFKKDLNRKNNFKKPSNFKQKDRMSNSSKKPSSFKSNTNINAKKEG</sequence>
<dbReference type="InterPro" id="IPR005704">
    <property type="entry name" value="Ribosomal_uS3_bac-typ"/>
</dbReference>
<protein>
    <recommendedName>
        <fullName evidence="7 8">Small ribosomal subunit protein uS3</fullName>
    </recommendedName>
</protein>
<dbReference type="InterPro" id="IPR001351">
    <property type="entry name" value="Ribosomal_uS3_C"/>
</dbReference>
<keyword evidence="2 8" id="KW-0699">rRNA-binding</keyword>
<dbReference type="InterPro" id="IPR036419">
    <property type="entry name" value="Ribosomal_S3_C_sf"/>
</dbReference>
<dbReference type="NCBIfam" id="TIGR01009">
    <property type="entry name" value="rpsC_bact"/>
    <property type="match status" value="1"/>
</dbReference>
<evidence type="ECO:0000256" key="5">
    <source>
        <dbReference type="ARBA" id="ARBA00023274"/>
    </source>
</evidence>